<gene>
    <name evidence="1" type="ORF">FLACHUCJ7_04514</name>
</gene>
<dbReference type="AlphaFoldDB" id="A0A6V6ZEL1"/>
<evidence type="ECO:0000313" key="2">
    <source>
        <dbReference type="Proteomes" id="UP000556700"/>
    </source>
</evidence>
<dbReference type="Proteomes" id="UP000556700">
    <property type="component" value="Unassembled WGS sequence"/>
</dbReference>
<dbReference type="RefSeq" id="WP_031457066.1">
    <property type="nucleotide sequence ID" value="NZ_CAIJDO010000322.1"/>
</dbReference>
<dbReference type="EMBL" id="CAIJDO010000322">
    <property type="protein sequence ID" value="CAD0009874.1"/>
    <property type="molecule type" value="Genomic_DNA"/>
</dbReference>
<name>A0A6V6ZEL1_9FLAO</name>
<keyword evidence="2" id="KW-1185">Reference proteome</keyword>
<proteinExistence type="predicted"/>
<organism evidence="1 2">
    <name type="scientific">Flavobacterium chungangense</name>
    <dbReference type="NCBI Taxonomy" id="554283"/>
    <lineage>
        <taxon>Bacteria</taxon>
        <taxon>Pseudomonadati</taxon>
        <taxon>Bacteroidota</taxon>
        <taxon>Flavobacteriia</taxon>
        <taxon>Flavobacteriales</taxon>
        <taxon>Flavobacteriaceae</taxon>
        <taxon>Flavobacterium</taxon>
    </lineage>
</organism>
<sequence length="124" mass="14260">MNDKKNILIILLLISSFCFSQSLDRKTISKKHEINRSIEPEVRGIEVKNIIYYIENDLQTLKAFEKGKVKWETNVIKILGKPKIGKPEIRALQYNNLTITISYGKHDFAVVNIETGEIKFHGAD</sequence>
<accession>A0A6V6ZEL1</accession>
<reference evidence="1 2" key="1">
    <citation type="submission" date="2020-06" db="EMBL/GenBank/DDBJ databases">
        <authorList>
            <person name="Criscuolo A."/>
        </authorList>
    </citation>
    <scope>NUCLEOTIDE SEQUENCE [LARGE SCALE GENOMIC DNA]</scope>
    <source>
        <strain evidence="2">CIP 110025</strain>
    </source>
</reference>
<comment type="caution">
    <text evidence="1">The sequence shown here is derived from an EMBL/GenBank/DDBJ whole genome shotgun (WGS) entry which is preliminary data.</text>
</comment>
<evidence type="ECO:0000313" key="1">
    <source>
        <dbReference type="EMBL" id="CAD0009874.1"/>
    </source>
</evidence>
<protein>
    <submittedName>
        <fullName evidence="1">Uncharacterized protein</fullName>
    </submittedName>
</protein>